<feature type="coiled-coil region" evidence="1">
    <location>
        <begin position="229"/>
        <end position="334"/>
    </location>
</feature>
<feature type="region of interest" description="Disordered" evidence="2">
    <location>
        <begin position="411"/>
        <end position="431"/>
    </location>
</feature>
<keyword evidence="5" id="KW-1185">Reference proteome</keyword>
<reference evidence="4" key="1">
    <citation type="submission" date="2021-04" db="EMBL/GenBank/DDBJ databases">
        <authorList>
            <consortium name="Molecular Ecology Group"/>
        </authorList>
    </citation>
    <scope>NUCLEOTIDE SEQUENCE</scope>
</reference>
<dbReference type="Pfam" id="PF24578">
    <property type="entry name" value="CSPP1_C"/>
    <property type="match status" value="1"/>
</dbReference>
<keyword evidence="1" id="KW-0175">Coiled coil</keyword>
<sequence length="516" mass="60816">DNERESAKRRRQNAYAKDLELQMRENDAAKLRERYQEMSVNASGWLDPEKRPDRLKPLGGDGFMTSRRERDSKVRPYHTLFLYGRNPQDANTSRAGIPEGSGNIGVGGTEGGSLQLRQWQLSLDTPAGLMHEPLTEATAGRYQPNDSIHQAYNFYATRDIDRPAGYGSIVQPLVVPYVDNRPIIMPGRYESNDYHPKYNPFEHNNNNDSLHREIKALLGITQLERERTKAQLTRENDDYQKRMRKELEDERRRLMDQENEARRRMEQMARDLEERRREWERQMREAERAKQKIKLPKTEPITVRPPSTTLLSDMDDTRRRLIEERKKIEELLRAQRPQEYTEVKILKRPPPPPTPPDCDLANRRIVEEFNYLKHIDVENRKMFRQMYPHLPKTNINLEAQQRALLRQQEEALRSLQKDPKQPPAKTAPVNFNRRPRWMDKSLTPLPHRVRHRDRLYTAHSLDGDLDRIYSTVEKHERALESTSDEFDKLRLRSHRPASAETLTDDTWMRPASATII</sequence>
<dbReference type="PANTHER" id="PTHR21616">
    <property type="entry name" value="CENTROSOME SPINDLE POLE ASSOCIATED PROTEIN"/>
    <property type="match status" value="1"/>
</dbReference>
<evidence type="ECO:0000256" key="1">
    <source>
        <dbReference type="SAM" id="Coils"/>
    </source>
</evidence>
<dbReference type="GO" id="GO:0005813">
    <property type="term" value="C:centrosome"/>
    <property type="evidence" value="ECO:0007669"/>
    <property type="project" value="InterPro"/>
</dbReference>
<dbReference type="InterPro" id="IPR058191">
    <property type="entry name" value="CSPP1_C"/>
</dbReference>
<dbReference type="GO" id="GO:0005874">
    <property type="term" value="C:microtubule"/>
    <property type="evidence" value="ECO:0007669"/>
    <property type="project" value="InterPro"/>
</dbReference>
<evidence type="ECO:0000313" key="5">
    <source>
        <dbReference type="Proteomes" id="UP000678393"/>
    </source>
</evidence>
<protein>
    <recommendedName>
        <fullName evidence="3">Centrosome and spindle pole-associated protein 1 C-terminal domain-containing protein</fullName>
    </recommendedName>
</protein>
<feature type="non-terminal residue" evidence="4">
    <location>
        <position position="516"/>
    </location>
</feature>
<dbReference type="GO" id="GO:0032467">
    <property type="term" value="P:positive regulation of cytokinesis"/>
    <property type="evidence" value="ECO:0007669"/>
    <property type="project" value="InterPro"/>
</dbReference>
<dbReference type="Proteomes" id="UP000678393">
    <property type="component" value="Unassembled WGS sequence"/>
</dbReference>
<dbReference type="OrthoDB" id="6111615at2759"/>
<comment type="caution">
    <text evidence="4">The sequence shown here is derived from an EMBL/GenBank/DDBJ whole genome shotgun (WGS) entry which is preliminary data.</text>
</comment>
<dbReference type="GO" id="GO:0000922">
    <property type="term" value="C:spindle pole"/>
    <property type="evidence" value="ECO:0007669"/>
    <property type="project" value="InterPro"/>
</dbReference>
<feature type="region of interest" description="Disordered" evidence="2">
    <location>
        <begin position="44"/>
        <end position="66"/>
    </location>
</feature>
<feature type="domain" description="Centrosome and spindle pole-associated protein 1 C-terminal" evidence="3">
    <location>
        <begin position="363"/>
        <end position="416"/>
    </location>
</feature>
<accession>A0A8S3Z0J3</accession>
<dbReference type="EMBL" id="CAJHNH020001419">
    <property type="protein sequence ID" value="CAG5123003.1"/>
    <property type="molecule type" value="Genomic_DNA"/>
</dbReference>
<evidence type="ECO:0000313" key="4">
    <source>
        <dbReference type="EMBL" id="CAG5123003.1"/>
    </source>
</evidence>
<feature type="compositionally biased region" description="Basic and acidic residues" evidence="2">
    <location>
        <begin position="411"/>
        <end position="420"/>
    </location>
</feature>
<proteinExistence type="predicted"/>
<feature type="compositionally biased region" description="Basic and acidic residues" evidence="2">
    <location>
        <begin position="47"/>
        <end position="56"/>
    </location>
</feature>
<organism evidence="4 5">
    <name type="scientific">Candidula unifasciata</name>
    <dbReference type="NCBI Taxonomy" id="100452"/>
    <lineage>
        <taxon>Eukaryota</taxon>
        <taxon>Metazoa</taxon>
        <taxon>Spiralia</taxon>
        <taxon>Lophotrochozoa</taxon>
        <taxon>Mollusca</taxon>
        <taxon>Gastropoda</taxon>
        <taxon>Heterobranchia</taxon>
        <taxon>Euthyneura</taxon>
        <taxon>Panpulmonata</taxon>
        <taxon>Eupulmonata</taxon>
        <taxon>Stylommatophora</taxon>
        <taxon>Helicina</taxon>
        <taxon>Helicoidea</taxon>
        <taxon>Geomitridae</taxon>
        <taxon>Candidula</taxon>
    </lineage>
</organism>
<dbReference type="PANTHER" id="PTHR21616:SF2">
    <property type="entry name" value="CENTROSOME AND SPINDLE POLE-ASSOCIATED PROTEIN 1"/>
    <property type="match status" value="1"/>
</dbReference>
<evidence type="ECO:0000259" key="3">
    <source>
        <dbReference type="Pfam" id="PF24578"/>
    </source>
</evidence>
<dbReference type="InterPro" id="IPR026708">
    <property type="entry name" value="CSPP1"/>
</dbReference>
<evidence type="ECO:0000256" key="2">
    <source>
        <dbReference type="SAM" id="MobiDB-lite"/>
    </source>
</evidence>
<dbReference type="AlphaFoldDB" id="A0A8S3Z0J3"/>
<name>A0A8S3Z0J3_9EUPU</name>
<gene>
    <name evidence="4" type="ORF">CUNI_LOCUS8561</name>
</gene>